<dbReference type="CDD" id="cd03784">
    <property type="entry name" value="GT1_Gtf-like"/>
    <property type="match status" value="1"/>
</dbReference>
<keyword evidence="3" id="KW-0812">Transmembrane</keyword>
<proteinExistence type="inferred from homology"/>
<keyword evidence="2" id="KW-0808">Transferase</keyword>
<evidence type="ECO:0000313" key="4">
    <source>
        <dbReference type="EMBL" id="KAH7549914.1"/>
    </source>
</evidence>
<sequence>MKLPFTSFVDAYSKLNTASRSGIRLIDLPEILCHPDLAQSLSELQGVDAEIYVTNLGIYNRMIVVNSVCLLIYSLTSNAGFLGLMLYLPTRHDQISTVFESSDSELLIPGFVNPVPVFVLPSALFNKYGYSSYIKLAQRFNNVNGIIVNTLSELEPYAVNSISSSLNPLVYTVGPVLELKGQSNPDFGGSFGPAQVKEIATGLEQNENEFLWSLRDKRKRNDVGGLPKWRSWHTKQLEEQQFNAFRMVKELRLAVEVRLDSRRDSDLVVADEIGRAVRCVVDGDSDQIKKKVKEMAEISRKSLMDGGSSFKPKTGTSKQKGEIKLLEPERMKKTELIFVPLPSIGHLVSTFEFAKHLMDRDDRILITVLVMKLPLFPHVDAYTKSVAAAQPKIRLIDLPQVDSPPPELHKKCSEYFNYLFIESQIANVRHVISEIVISHSGSDSVRVSGLVVDIFGVSLTVIATELGLPSYVYFATNAGFLSLMMYTPTHQEEFEESSDSELLIQGFVNPVPVSALPPSLFTKDGHSIYIKLAEKFKNVNGILINTFFELEHYVVNSFSGGLNPPVYTVGPVLDVKGQPNPNLDEERCRKMLTWLDDQPESSVVFLCFGSGGSFGPAQVKEMATGLEQSEQKFLWSLQVSLPNSEVSVYDESTNDDIFPEGFLERIRGRGMICGWAPQVEVLAHKAIGGFVSHCGWNSILESLWFGVPIVTWPLYAEQQFNAFRLVKELGLSVELRLDSKMDGDLVVTADEIAGAVGCVMDGDGEIRKKVKEMAEISRKSLMDGGSSFISIGKFIHLNFCKRINVLLK</sequence>
<keyword evidence="3" id="KW-1133">Transmembrane helix</keyword>
<dbReference type="PANTHER" id="PTHR48048">
    <property type="entry name" value="GLYCOSYLTRANSFERASE"/>
    <property type="match status" value="1"/>
</dbReference>
<name>A0ABQ8H7P3_9ROSI</name>
<reference evidence="4 5" key="1">
    <citation type="submission" date="2021-02" db="EMBL/GenBank/DDBJ databases">
        <title>Plant Genome Project.</title>
        <authorList>
            <person name="Zhang R.-G."/>
        </authorList>
    </citation>
    <scope>NUCLEOTIDE SEQUENCE [LARGE SCALE GENOMIC DNA]</scope>
    <source>
        <tissue evidence="4">Leaves</tissue>
    </source>
</reference>
<evidence type="ECO:0000256" key="3">
    <source>
        <dbReference type="SAM" id="Phobius"/>
    </source>
</evidence>
<dbReference type="SUPFAM" id="SSF53756">
    <property type="entry name" value="UDP-Glycosyltransferase/glycogen phosphorylase"/>
    <property type="match status" value="2"/>
</dbReference>
<dbReference type="InterPro" id="IPR050481">
    <property type="entry name" value="UDP-glycosyltransf_plant"/>
</dbReference>
<keyword evidence="3" id="KW-0472">Membrane</keyword>
<dbReference type="PROSITE" id="PS00375">
    <property type="entry name" value="UDPGT"/>
    <property type="match status" value="1"/>
</dbReference>
<dbReference type="Pfam" id="PF00201">
    <property type="entry name" value="UDPGT"/>
    <property type="match status" value="1"/>
</dbReference>
<evidence type="ECO:0000256" key="2">
    <source>
        <dbReference type="ARBA" id="ARBA00022679"/>
    </source>
</evidence>
<dbReference type="EMBL" id="JAFEMO010000013">
    <property type="protein sequence ID" value="KAH7549914.1"/>
    <property type="molecule type" value="Genomic_DNA"/>
</dbReference>
<dbReference type="InterPro" id="IPR035595">
    <property type="entry name" value="UDP_glycos_trans_CS"/>
</dbReference>
<evidence type="ECO:0000313" key="5">
    <source>
        <dbReference type="Proteomes" id="UP000827721"/>
    </source>
</evidence>
<comment type="caution">
    <text evidence="4">The sequence shown here is derived from an EMBL/GenBank/DDBJ whole genome shotgun (WGS) entry which is preliminary data.</text>
</comment>
<dbReference type="Gene3D" id="3.40.50.2000">
    <property type="entry name" value="Glycogen Phosphorylase B"/>
    <property type="match status" value="4"/>
</dbReference>
<accession>A0ABQ8H7P3</accession>
<organism evidence="4 5">
    <name type="scientific">Xanthoceras sorbifolium</name>
    <dbReference type="NCBI Taxonomy" id="99658"/>
    <lineage>
        <taxon>Eukaryota</taxon>
        <taxon>Viridiplantae</taxon>
        <taxon>Streptophyta</taxon>
        <taxon>Embryophyta</taxon>
        <taxon>Tracheophyta</taxon>
        <taxon>Spermatophyta</taxon>
        <taxon>Magnoliopsida</taxon>
        <taxon>eudicotyledons</taxon>
        <taxon>Gunneridae</taxon>
        <taxon>Pentapetalae</taxon>
        <taxon>rosids</taxon>
        <taxon>malvids</taxon>
        <taxon>Sapindales</taxon>
        <taxon>Sapindaceae</taxon>
        <taxon>Xanthoceroideae</taxon>
        <taxon>Xanthoceras</taxon>
    </lineage>
</organism>
<dbReference type="InterPro" id="IPR002213">
    <property type="entry name" value="UDP_glucos_trans"/>
</dbReference>
<protein>
    <submittedName>
        <fullName evidence="4">Uncharacterized protein</fullName>
    </submittedName>
</protein>
<feature type="transmembrane region" description="Helical" evidence="3">
    <location>
        <begin position="63"/>
        <end position="88"/>
    </location>
</feature>
<gene>
    <name evidence="4" type="ORF">JRO89_XS13G0104700</name>
</gene>
<comment type="similarity">
    <text evidence="1">Belongs to the UDP-glycosyltransferase family.</text>
</comment>
<keyword evidence="5" id="KW-1185">Reference proteome</keyword>
<dbReference type="PANTHER" id="PTHR48048:SF94">
    <property type="entry name" value="GLYCOSYLTRANSFERASE"/>
    <property type="match status" value="1"/>
</dbReference>
<dbReference type="Proteomes" id="UP000827721">
    <property type="component" value="Unassembled WGS sequence"/>
</dbReference>
<evidence type="ECO:0000256" key="1">
    <source>
        <dbReference type="ARBA" id="ARBA00009995"/>
    </source>
</evidence>